<dbReference type="Proteomes" id="UP000215256">
    <property type="component" value="Chromosome 2"/>
</dbReference>
<accession>A0A248UCV1</accession>
<dbReference type="RefSeq" id="WP_095444974.1">
    <property type="nucleotide sequence ID" value="NZ_CP022603.1"/>
</dbReference>
<dbReference type="OrthoDB" id="5984161at2"/>
<dbReference type="Pfam" id="PF11218">
    <property type="entry name" value="DUF3011"/>
    <property type="match status" value="1"/>
</dbReference>
<gene>
    <name evidence="1" type="ORF">CES85_4951</name>
</gene>
<name>A0A248UCV1_9HYPH</name>
<dbReference type="EMBL" id="CP022603">
    <property type="protein sequence ID" value="ASV84159.1"/>
    <property type="molecule type" value="Genomic_DNA"/>
</dbReference>
<dbReference type="KEGG" id="och:CES85_4951"/>
<evidence type="ECO:0000313" key="1">
    <source>
        <dbReference type="EMBL" id="ASV84159.1"/>
    </source>
</evidence>
<evidence type="ECO:0000313" key="2">
    <source>
        <dbReference type="Proteomes" id="UP000215256"/>
    </source>
</evidence>
<proteinExistence type="predicted"/>
<evidence type="ECO:0008006" key="3">
    <source>
        <dbReference type="Google" id="ProtNLM"/>
    </source>
</evidence>
<protein>
    <recommendedName>
        <fullName evidence="3">DUF3011 domain-containing protein</fullName>
    </recommendedName>
</protein>
<organism evidence="1 2">
    <name type="scientific">Ochrobactrum quorumnocens</name>
    <dbReference type="NCBI Taxonomy" id="271865"/>
    <lineage>
        <taxon>Bacteria</taxon>
        <taxon>Pseudomonadati</taxon>
        <taxon>Pseudomonadota</taxon>
        <taxon>Alphaproteobacteria</taxon>
        <taxon>Hyphomicrobiales</taxon>
        <taxon>Brucellaceae</taxon>
        <taxon>Brucella/Ochrobactrum group</taxon>
        <taxon>Ochrobactrum</taxon>
    </lineage>
</organism>
<dbReference type="InterPro" id="IPR021381">
    <property type="entry name" value="DUF3011"/>
</dbReference>
<sequence>MNQKYESVWAKRIGLSRTIRTPADIPENCSSYLGGNRQQRSAGLDGAINRLRRGKVFRYIVGSSIIVIGLQFSPNFVQQAHAQTTVECRSRNYQYDECYAGPLSKPQLVHQTSGSPCILNRTWGYNPKSKYLWVAEGCAGVFADVGGYHYGRGDGFDPGARMYNKRGNDVGGVVTGAVIGALIEGMAESGKNKHRHTTSNYRDDDGYNGCHGIGCTVDNPDRQDDIDPTPQFDKEGEPNFDTHGGYIGCHGTGCLVDDPGDDN</sequence>
<dbReference type="AlphaFoldDB" id="A0A248UCV1"/>
<reference evidence="1 2" key="1">
    <citation type="submission" date="2017-07" db="EMBL/GenBank/DDBJ databases">
        <title>Phylogenetic study on the rhizospheric bacterium Ochrobactrum sp. A44.</title>
        <authorList>
            <person name="Krzyzanowska D.M."/>
            <person name="Ossowicki A."/>
            <person name="Rajewska M."/>
            <person name="Maciag T."/>
            <person name="Kaczynski Z."/>
            <person name="Czerwicka M."/>
            <person name="Jafra S."/>
        </authorList>
    </citation>
    <scope>NUCLEOTIDE SEQUENCE [LARGE SCALE GENOMIC DNA]</scope>
    <source>
        <strain evidence="1 2">A44</strain>
    </source>
</reference>